<sequence>MTSEIDSVAAALATARGVVAPYDLPQGMGGAPFADAYALQDAYVAAIGAPVAGYKLAVNGKPQQAHFGVTEPAWARVLAPEVHPGGVVLPKAAYGELCIEAEITAILGQGVADLSGPVSAADARGLIERFCASIELIDQRGISIAGVELGQAIALNVFNAGCVLGEGGIAPEALELDKLHVTLKLDGELAGEATGAAPQDPFEAVAWLLTTLIARGTEVAPGMLVMCGTHLPLRVLDPEVDRVEVTMGPLGSVAFSRSA</sequence>
<evidence type="ECO:0000313" key="4">
    <source>
        <dbReference type="Proteomes" id="UP001243757"/>
    </source>
</evidence>
<dbReference type="Gene3D" id="3.90.850.10">
    <property type="entry name" value="Fumarylacetoacetase-like, C-terminal domain"/>
    <property type="match status" value="1"/>
</dbReference>
<keyword evidence="3" id="KW-0378">Hydrolase</keyword>
<proteinExistence type="predicted"/>
<protein>
    <submittedName>
        <fullName evidence="3">Fumarylacetoacetate hydrolase family protein</fullName>
    </submittedName>
</protein>
<keyword evidence="4" id="KW-1185">Reference proteome</keyword>
<dbReference type="SUPFAM" id="SSF56529">
    <property type="entry name" value="FAH"/>
    <property type="match status" value="1"/>
</dbReference>
<feature type="domain" description="Fumarylacetoacetase-like C-terminal" evidence="2">
    <location>
        <begin position="86"/>
        <end position="253"/>
    </location>
</feature>
<dbReference type="Pfam" id="PF01557">
    <property type="entry name" value="FAA_hydrolase"/>
    <property type="match status" value="1"/>
</dbReference>
<gene>
    <name evidence="3" type="ORF">QO033_23665</name>
</gene>
<dbReference type="PANTHER" id="PTHR30143:SF0">
    <property type="entry name" value="2-KETO-4-PENTENOATE HYDRATASE"/>
    <property type="match status" value="1"/>
</dbReference>
<reference evidence="3 4" key="1">
    <citation type="submission" date="2023-05" db="EMBL/GenBank/DDBJ databases">
        <title>Pseudodonghicola sp. nov.</title>
        <authorList>
            <person name="Huang J."/>
        </authorList>
    </citation>
    <scope>NUCLEOTIDE SEQUENCE [LARGE SCALE GENOMIC DNA]</scope>
    <source>
        <strain evidence="3 4">IC7</strain>
    </source>
</reference>
<keyword evidence="1" id="KW-0456">Lyase</keyword>
<dbReference type="RefSeq" id="WP_284483246.1">
    <property type="nucleotide sequence ID" value="NZ_JASNJD010000029.1"/>
</dbReference>
<dbReference type="InterPro" id="IPR036663">
    <property type="entry name" value="Fumarylacetoacetase_C_sf"/>
</dbReference>
<dbReference type="InterPro" id="IPR011234">
    <property type="entry name" value="Fumarylacetoacetase-like_C"/>
</dbReference>
<evidence type="ECO:0000259" key="2">
    <source>
        <dbReference type="Pfam" id="PF01557"/>
    </source>
</evidence>
<dbReference type="GO" id="GO:0016787">
    <property type="term" value="F:hydrolase activity"/>
    <property type="evidence" value="ECO:0007669"/>
    <property type="project" value="UniProtKB-KW"/>
</dbReference>
<accession>A0ABT7F7V5</accession>
<dbReference type="InterPro" id="IPR050772">
    <property type="entry name" value="Hydratase-Decarb/MhpD_sf"/>
</dbReference>
<evidence type="ECO:0000256" key="1">
    <source>
        <dbReference type="ARBA" id="ARBA00023239"/>
    </source>
</evidence>
<organism evidence="3 4">
    <name type="scientific">Pseudodonghicola flavimaris</name>
    <dbReference type="NCBI Taxonomy" id="3050036"/>
    <lineage>
        <taxon>Bacteria</taxon>
        <taxon>Pseudomonadati</taxon>
        <taxon>Pseudomonadota</taxon>
        <taxon>Alphaproteobacteria</taxon>
        <taxon>Rhodobacterales</taxon>
        <taxon>Paracoccaceae</taxon>
        <taxon>Pseudodonghicola</taxon>
    </lineage>
</organism>
<name>A0ABT7F7V5_9RHOB</name>
<dbReference type="Proteomes" id="UP001243757">
    <property type="component" value="Unassembled WGS sequence"/>
</dbReference>
<evidence type="ECO:0000313" key="3">
    <source>
        <dbReference type="EMBL" id="MDK3020685.1"/>
    </source>
</evidence>
<comment type="caution">
    <text evidence="3">The sequence shown here is derived from an EMBL/GenBank/DDBJ whole genome shotgun (WGS) entry which is preliminary data.</text>
</comment>
<dbReference type="EMBL" id="JASNJD010000029">
    <property type="protein sequence ID" value="MDK3020685.1"/>
    <property type="molecule type" value="Genomic_DNA"/>
</dbReference>
<dbReference type="PANTHER" id="PTHR30143">
    <property type="entry name" value="ACID HYDRATASE"/>
    <property type="match status" value="1"/>
</dbReference>